<gene>
    <name evidence="2" type="ordered locus">Os10g0544966</name>
    <name evidence="2" type="ORF">OSNPB_100544966</name>
</gene>
<feature type="compositionally biased region" description="Gly residues" evidence="1">
    <location>
        <begin position="77"/>
        <end position="95"/>
    </location>
</feature>
<feature type="compositionally biased region" description="Basic residues" evidence="1">
    <location>
        <begin position="24"/>
        <end position="36"/>
    </location>
</feature>
<feature type="region of interest" description="Disordered" evidence="1">
    <location>
        <begin position="20"/>
        <end position="108"/>
    </location>
</feature>
<dbReference type="Gramene" id="Os10t0544966-00">
    <property type="protein sequence ID" value="Os10t0544966-00"/>
    <property type="gene ID" value="Os10g0544966"/>
</dbReference>
<dbReference type="PaxDb" id="39947-A0A0P0XXF2"/>
<keyword evidence="3" id="KW-1185">Reference proteome</keyword>
<feature type="compositionally biased region" description="Low complexity" evidence="1">
    <location>
        <begin position="144"/>
        <end position="156"/>
    </location>
</feature>
<reference evidence="3" key="1">
    <citation type="journal article" date="2005" name="Nature">
        <title>The map-based sequence of the rice genome.</title>
        <authorList>
            <consortium name="International rice genome sequencing project (IRGSP)"/>
            <person name="Matsumoto T."/>
            <person name="Wu J."/>
            <person name="Kanamori H."/>
            <person name="Katayose Y."/>
            <person name="Fujisawa M."/>
            <person name="Namiki N."/>
            <person name="Mizuno H."/>
            <person name="Yamamoto K."/>
            <person name="Antonio B.A."/>
            <person name="Baba T."/>
            <person name="Sakata K."/>
            <person name="Nagamura Y."/>
            <person name="Aoki H."/>
            <person name="Arikawa K."/>
            <person name="Arita K."/>
            <person name="Bito T."/>
            <person name="Chiden Y."/>
            <person name="Fujitsuka N."/>
            <person name="Fukunaka R."/>
            <person name="Hamada M."/>
            <person name="Harada C."/>
            <person name="Hayashi A."/>
            <person name="Hijishita S."/>
            <person name="Honda M."/>
            <person name="Hosokawa S."/>
            <person name="Ichikawa Y."/>
            <person name="Idonuma A."/>
            <person name="Iijima M."/>
            <person name="Ikeda M."/>
            <person name="Ikeno M."/>
            <person name="Ito K."/>
            <person name="Ito S."/>
            <person name="Ito T."/>
            <person name="Ito Y."/>
            <person name="Ito Y."/>
            <person name="Iwabuchi A."/>
            <person name="Kamiya K."/>
            <person name="Karasawa W."/>
            <person name="Kurita K."/>
            <person name="Katagiri S."/>
            <person name="Kikuta A."/>
            <person name="Kobayashi H."/>
            <person name="Kobayashi N."/>
            <person name="Machita K."/>
            <person name="Maehara T."/>
            <person name="Masukawa M."/>
            <person name="Mizubayashi T."/>
            <person name="Mukai Y."/>
            <person name="Nagasaki H."/>
            <person name="Nagata Y."/>
            <person name="Naito S."/>
            <person name="Nakashima M."/>
            <person name="Nakama Y."/>
            <person name="Nakamichi Y."/>
            <person name="Nakamura M."/>
            <person name="Meguro A."/>
            <person name="Negishi M."/>
            <person name="Ohta I."/>
            <person name="Ohta T."/>
            <person name="Okamoto M."/>
            <person name="Ono N."/>
            <person name="Saji S."/>
            <person name="Sakaguchi M."/>
            <person name="Sakai K."/>
            <person name="Shibata M."/>
            <person name="Shimokawa T."/>
            <person name="Song J."/>
            <person name="Takazaki Y."/>
            <person name="Terasawa K."/>
            <person name="Tsugane M."/>
            <person name="Tsuji K."/>
            <person name="Ueda S."/>
            <person name="Waki K."/>
            <person name="Yamagata H."/>
            <person name="Yamamoto M."/>
            <person name="Yamamoto S."/>
            <person name="Yamane H."/>
            <person name="Yoshiki S."/>
            <person name="Yoshihara R."/>
            <person name="Yukawa K."/>
            <person name="Zhong H."/>
            <person name="Yano M."/>
            <person name="Yuan Q."/>
            <person name="Ouyang S."/>
            <person name="Liu J."/>
            <person name="Jones K.M."/>
            <person name="Gansberger K."/>
            <person name="Moffat K."/>
            <person name="Hill J."/>
            <person name="Bera J."/>
            <person name="Fadrosh D."/>
            <person name="Jin S."/>
            <person name="Johri S."/>
            <person name="Kim M."/>
            <person name="Overton L."/>
            <person name="Reardon M."/>
            <person name="Tsitrin T."/>
            <person name="Vuong H."/>
            <person name="Weaver B."/>
            <person name="Ciecko A."/>
            <person name="Tallon L."/>
            <person name="Jackson J."/>
            <person name="Pai G."/>
            <person name="Aken S.V."/>
            <person name="Utterback T."/>
            <person name="Reidmuller S."/>
            <person name="Feldblyum T."/>
            <person name="Hsiao J."/>
            <person name="Zismann V."/>
            <person name="Iobst S."/>
            <person name="de Vazeille A.R."/>
            <person name="Buell C.R."/>
            <person name="Ying K."/>
            <person name="Li Y."/>
            <person name="Lu T."/>
            <person name="Huang Y."/>
            <person name="Zhao Q."/>
            <person name="Feng Q."/>
            <person name="Zhang L."/>
            <person name="Zhu J."/>
            <person name="Weng Q."/>
            <person name="Mu J."/>
            <person name="Lu Y."/>
            <person name="Fan D."/>
            <person name="Liu Y."/>
            <person name="Guan J."/>
            <person name="Zhang Y."/>
            <person name="Yu S."/>
            <person name="Liu X."/>
            <person name="Zhang Y."/>
            <person name="Hong G."/>
            <person name="Han B."/>
            <person name="Choisne N."/>
            <person name="Demange N."/>
            <person name="Orjeda G."/>
            <person name="Samain S."/>
            <person name="Cattolico L."/>
            <person name="Pelletier E."/>
            <person name="Couloux A."/>
            <person name="Segurens B."/>
            <person name="Wincker P."/>
            <person name="D'Hont A."/>
            <person name="Scarpelli C."/>
            <person name="Weissenbach J."/>
            <person name="Salanoubat M."/>
            <person name="Quetier F."/>
            <person name="Yu Y."/>
            <person name="Kim H.R."/>
            <person name="Rambo T."/>
            <person name="Currie J."/>
            <person name="Collura K."/>
            <person name="Luo M."/>
            <person name="Yang T."/>
            <person name="Ammiraju J.S.S."/>
            <person name="Engler F."/>
            <person name="Soderlund C."/>
            <person name="Wing R.A."/>
            <person name="Palmer L.E."/>
            <person name="de la Bastide M."/>
            <person name="Spiegel L."/>
            <person name="Nascimento L."/>
            <person name="Zutavern T."/>
            <person name="O'Shaughnessy A."/>
            <person name="Dike S."/>
            <person name="Dedhia N."/>
            <person name="Preston R."/>
            <person name="Balija V."/>
            <person name="McCombie W.R."/>
            <person name="Chow T."/>
            <person name="Chen H."/>
            <person name="Chung M."/>
            <person name="Chen C."/>
            <person name="Shaw J."/>
            <person name="Wu H."/>
            <person name="Hsiao K."/>
            <person name="Chao Y."/>
            <person name="Chu M."/>
            <person name="Cheng C."/>
            <person name="Hour A."/>
            <person name="Lee P."/>
            <person name="Lin S."/>
            <person name="Lin Y."/>
            <person name="Liou J."/>
            <person name="Liu S."/>
            <person name="Hsing Y."/>
            <person name="Raghuvanshi S."/>
            <person name="Mohanty A."/>
            <person name="Bharti A.K."/>
            <person name="Gaur A."/>
            <person name="Gupta V."/>
            <person name="Kumar D."/>
            <person name="Ravi V."/>
            <person name="Vij S."/>
            <person name="Kapur A."/>
            <person name="Khurana P."/>
            <person name="Khurana P."/>
            <person name="Khurana J.P."/>
            <person name="Tyagi A.K."/>
            <person name="Gaikwad K."/>
            <person name="Singh A."/>
            <person name="Dalal V."/>
            <person name="Srivastava S."/>
            <person name="Dixit A."/>
            <person name="Pal A.K."/>
            <person name="Ghazi I.A."/>
            <person name="Yadav M."/>
            <person name="Pandit A."/>
            <person name="Bhargava A."/>
            <person name="Sureshbabu K."/>
            <person name="Batra K."/>
            <person name="Sharma T.R."/>
            <person name="Mohapatra T."/>
            <person name="Singh N.K."/>
            <person name="Messing J."/>
            <person name="Nelson A.B."/>
            <person name="Fuks G."/>
            <person name="Kavchok S."/>
            <person name="Keizer G."/>
            <person name="Linton E."/>
            <person name="Llaca V."/>
            <person name="Song R."/>
            <person name="Tanyolac B."/>
            <person name="Young S."/>
            <person name="Ho-Il K."/>
            <person name="Hahn J.H."/>
            <person name="Sangsakoo G."/>
            <person name="Vanavichit A."/>
            <person name="de Mattos Luiz.A.T."/>
            <person name="Zimmer P.D."/>
            <person name="Malone G."/>
            <person name="Dellagostin O."/>
            <person name="de Oliveira A.C."/>
            <person name="Bevan M."/>
            <person name="Bancroft I."/>
            <person name="Minx P."/>
            <person name="Cordum H."/>
            <person name="Wilson R."/>
            <person name="Cheng Z."/>
            <person name="Jin W."/>
            <person name="Jiang J."/>
            <person name="Leong S.A."/>
            <person name="Iwama H."/>
            <person name="Gojobori T."/>
            <person name="Itoh T."/>
            <person name="Niimura Y."/>
            <person name="Fujii Y."/>
            <person name="Habara T."/>
            <person name="Sakai H."/>
            <person name="Sato Y."/>
            <person name="Wilson G."/>
            <person name="Kumar K."/>
            <person name="McCouch S."/>
            <person name="Juretic N."/>
            <person name="Hoen D."/>
            <person name="Wright S."/>
            <person name="Bruskiewich R."/>
            <person name="Bureau T."/>
            <person name="Miyao A."/>
            <person name="Hirochika H."/>
            <person name="Nishikawa T."/>
            <person name="Kadowaki K."/>
            <person name="Sugiura M."/>
            <person name="Burr B."/>
            <person name="Sasaki T."/>
        </authorList>
    </citation>
    <scope>NUCLEOTIDE SEQUENCE [LARGE SCALE GENOMIC DNA]</scope>
    <source>
        <strain evidence="3">cv. Nipponbare</strain>
    </source>
</reference>
<dbReference type="InParanoid" id="A0A0P0XXF2"/>
<evidence type="ECO:0000313" key="2">
    <source>
        <dbReference type="EMBL" id="BAT11894.1"/>
    </source>
</evidence>
<feature type="region of interest" description="Disordered" evidence="1">
    <location>
        <begin position="144"/>
        <end position="174"/>
    </location>
</feature>
<organism evidence="2 3">
    <name type="scientific">Oryza sativa subsp. japonica</name>
    <name type="common">Rice</name>
    <dbReference type="NCBI Taxonomy" id="39947"/>
    <lineage>
        <taxon>Eukaryota</taxon>
        <taxon>Viridiplantae</taxon>
        <taxon>Streptophyta</taxon>
        <taxon>Embryophyta</taxon>
        <taxon>Tracheophyta</taxon>
        <taxon>Spermatophyta</taxon>
        <taxon>Magnoliopsida</taxon>
        <taxon>Liliopsida</taxon>
        <taxon>Poales</taxon>
        <taxon>Poaceae</taxon>
        <taxon>BOP clade</taxon>
        <taxon>Oryzoideae</taxon>
        <taxon>Oryzeae</taxon>
        <taxon>Oryzinae</taxon>
        <taxon>Oryza</taxon>
        <taxon>Oryza sativa</taxon>
    </lineage>
</organism>
<protein>
    <submittedName>
        <fullName evidence="2">Os10g0544966 protein</fullName>
    </submittedName>
</protein>
<evidence type="ECO:0000313" key="3">
    <source>
        <dbReference type="Proteomes" id="UP000059680"/>
    </source>
</evidence>
<dbReference type="EMBL" id="AP014966">
    <property type="protein sequence ID" value="BAT11894.1"/>
    <property type="molecule type" value="Genomic_DNA"/>
</dbReference>
<feature type="compositionally biased region" description="Low complexity" evidence="1">
    <location>
        <begin position="61"/>
        <end position="76"/>
    </location>
</feature>
<accession>A0A0P0XXF2</accession>
<evidence type="ECO:0000256" key="1">
    <source>
        <dbReference type="SAM" id="MobiDB-lite"/>
    </source>
</evidence>
<name>A0A0P0XXF2_ORYSJ</name>
<reference evidence="2 3" key="2">
    <citation type="journal article" date="2013" name="Plant Cell Physiol.">
        <title>Rice Annotation Project Database (RAP-DB): an integrative and interactive database for rice genomics.</title>
        <authorList>
            <person name="Sakai H."/>
            <person name="Lee S.S."/>
            <person name="Tanaka T."/>
            <person name="Numa H."/>
            <person name="Kim J."/>
            <person name="Kawahara Y."/>
            <person name="Wakimoto H."/>
            <person name="Yang C.C."/>
            <person name="Iwamoto M."/>
            <person name="Abe T."/>
            <person name="Yamada Y."/>
            <person name="Muto A."/>
            <person name="Inokuchi H."/>
            <person name="Ikemura T."/>
            <person name="Matsumoto T."/>
            <person name="Sasaki T."/>
            <person name="Itoh T."/>
        </authorList>
    </citation>
    <scope>NUCLEOTIDE SEQUENCE [LARGE SCALE GENOMIC DNA]</scope>
    <source>
        <strain evidence="3">cv. Nipponbare</strain>
    </source>
</reference>
<dbReference type="Proteomes" id="UP000059680">
    <property type="component" value="Chromosome 10"/>
</dbReference>
<proteinExistence type="predicted"/>
<dbReference type="AlphaFoldDB" id="A0A0P0XXF2"/>
<reference evidence="2 3" key="3">
    <citation type="journal article" date="2013" name="Rice">
        <title>Improvement of the Oryza sativa Nipponbare reference genome using next generation sequence and optical map data.</title>
        <authorList>
            <person name="Kawahara Y."/>
            <person name="de la Bastide M."/>
            <person name="Hamilton J.P."/>
            <person name="Kanamori H."/>
            <person name="McCombie W.R."/>
            <person name="Ouyang S."/>
            <person name="Schwartz D.C."/>
            <person name="Tanaka T."/>
            <person name="Wu J."/>
            <person name="Zhou S."/>
            <person name="Childs K.L."/>
            <person name="Davidson R.M."/>
            <person name="Lin H."/>
            <person name="Quesada-Ocampo L."/>
            <person name="Vaillancourt B."/>
            <person name="Sakai H."/>
            <person name="Lee S.S."/>
            <person name="Kim J."/>
            <person name="Numa H."/>
            <person name="Itoh T."/>
            <person name="Buell C.R."/>
            <person name="Matsumoto T."/>
        </authorList>
    </citation>
    <scope>NUCLEOTIDE SEQUENCE [LARGE SCALE GENOMIC DNA]</scope>
    <source>
        <strain evidence="3">cv. Nipponbare</strain>
    </source>
</reference>
<sequence length="174" mass="18578">MNSRLITIAFSLARMLEESEKTGPRIRRSRGGRPARRMMEPLSRWRVSETPHRSSRIQRRAPAFFFPTLPAPAGDTARGGDGGAGCDADGGGGDGDAGDGELDARGLVSEGRRRAERVRLVEDDVEAFEAKKGSFLPPDRLPMAAAAAATATARSSRAGEKSFGDRRGEGVGPR</sequence>
<feature type="non-terminal residue" evidence="2">
    <location>
        <position position="174"/>
    </location>
</feature>
<feature type="compositionally biased region" description="Basic and acidic residues" evidence="1">
    <location>
        <begin position="157"/>
        <end position="174"/>
    </location>
</feature>